<dbReference type="STRING" id="406100.SAMN04488052_1033"/>
<keyword evidence="2" id="KW-1185">Reference proteome</keyword>
<dbReference type="RefSeq" id="WP_091641987.1">
    <property type="nucleotide sequence ID" value="NZ_FOEG01000003.1"/>
</dbReference>
<dbReference type="GO" id="GO:0016491">
    <property type="term" value="F:oxidoreductase activity"/>
    <property type="evidence" value="ECO:0007669"/>
    <property type="project" value="InterPro"/>
</dbReference>
<dbReference type="Proteomes" id="UP000199657">
    <property type="component" value="Unassembled WGS sequence"/>
</dbReference>
<name>A0A1H8SJW7_9GAMM</name>
<sequence>MMRISHNELLSMARKAFEGLGFDAGDREDAAHMVLWLERHGLDGLQELRKAIDFLPGDRERPLQTLYRGGGLYVMDAGGASVLCHGAVAVDAGIAMAQRHPLATVRLEGCHNRLFILADLARSCRHGVSALAVWRNEHGHHPRDYVVAQRAGDPLPTVRVYRDDTLAEPPVDQGMTLVFSRDFDLLPQLHPDVDADRVHYSALPDDLVESSRQRLASSITVDEALWERLRGLAMRILVEASDQSRRGAGE</sequence>
<protein>
    <recommendedName>
        <fullName evidence="3">DUF3726 domain-containing protein</fullName>
    </recommendedName>
</protein>
<proteinExistence type="predicted"/>
<organism evidence="1 2">
    <name type="scientific">Aquisalimonas asiatica</name>
    <dbReference type="NCBI Taxonomy" id="406100"/>
    <lineage>
        <taxon>Bacteria</taxon>
        <taxon>Pseudomonadati</taxon>
        <taxon>Pseudomonadota</taxon>
        <taxon>Gammaproteobacteria</taxon>
        <taxon>Chromatiales</taxon>
        <taxon>Ectothiorhodospiraceae</taxon>
        <taxon>Aquisalimonas</taxon>
    </lineage>
</organism>
<reference evidence="1 2" key="1">
    <citation type="submission" date="2016-10" db="EMBL/GenBank/DDBJ databases">
        <authorList>
            <person name="de Groot N.N."/>
        </authorList>
    </citation>
    <scope>NUCLEOTIDE SEQUENCE [LARGE SCALE GENOMIC DNA]</scope>
    <source>
        <strain evidence="1 2">CGMCC 1.6291</strain>
    </source>
</reference>
<accession>A0A1H8SJW7</accession>
<evidence type="ECO:0000313" key="2">
    <source>
        <dbReference type="Proteomes" id="UP000199657"/>
    </source>
</evidence>
<dbReference type="InterPro" id="IPR036111">
    <property type="entry name" value="Mal/L-sulfo/L-lacto_DH-like_sf"/>
</dbReference>
<dbReference type="Pfam" id="PF12525">
    <property type="entry name" value="DUF3726"/>
    <property type="match status" value="1"/>
</dbReference>
<evidence type="ECO:0008006" key="3">
    <source>
        <dbReference type="Google" id="ProtNLM"/>
    </source>
</evidence>
<dbReference type="InterPro" id="IPR022201">
    <property type="entry name" value="DUF3726"/>
</dbReference>
<dbReference type="SUPFAM" id="SSF89733">
    <property type="entry name" value="L-sulfolactate dehydrogenase-like"/>
    <property type="match status" value="1"/>
</dbReference>
<evidence type="ECO:0000313" key="1">
    <source>
        <dbReference type="EMBL" id="SEO78664.1"/>
    </source>
</evidence>
<dbReference type="EMBL" id="FOEG01000003">
    <property type="protein sequence ID" value="SEO78664.1"/>
    <property type="molecule type" value="Genomic_DNA"/>
</dbReference>
<dbReference type="AlphaFoldDB" id="A0A1H8SJW7"/>
<gene>
    <name evidence="1" type="ORF">SAMN04488052_1033</name>
</gene>
<dbReference type="OrthoDB" id="5792746at2"/>